<gene>
    <name evidence="7" type="ORF">POTOM_000389</name>
</gene>
<evidence type="ECO:0000256" key="1">
    <source>
        <dbReference type="ARBA" id="ARBA00022692"/>
    </source>
</evidence>
<accession>A0A8X8AQT6</accession>
<keyword evidence="6" id="KW-0732">Signal</keyword>
<evidence type="ECO:0000256" key="5">
    <source>
        <dbReference type="SAM" id="Phobius"/>
    </source>
</evidence>
<dbReference type="OrthoDB" id="845912at2759"/>
<dbReference type="GO" id="GO:0022857">
    <property type="term" value="F:transmembrane transporter activity"/>
    <property type="evidence" value="ECO:0007669"/>
    <property type="project" value="InterPro"/>
</dbReference>
<evidence type="ECO:0000256" key="6">
    <source>
        <dbReference type="SAM" id="SignalP"/>
    </source>
</evidence>
<evidence type="ECO:0008006" key="9">
    <source>
        <dbReference type="Google" id="ProtNLM"/>
    </source>
</evidence>
<feature type="transmembrane region" description="Helical" evidence="5">
    <location>
        <begin position="477"/>
        <end position="495"/>
    </location>
</feature>
<evidence type="ECO:0000313" key="8">
    <source>
        <dbReference type="Proteomes" id="UP000886885"/>
    </source>
</evidence>
<feature type="region of interest" description="Disordered" evidence="4">
    <location>
        <begin position="26"/>
        <end position="78"/>
    </location>
</feature>
<feature type="compositionally biased region" description="Polar residues" evidence="4">
    <location>
        <begin position="26"/>
        <end position="40"/>
    </location>
</feature>
<reference evidence="7" key="1">
    <citation type="journal article" date="2020" name="bioRxiv">
        <title>Hybrid origin of Populus tomentosa Carr. identified through genome sequencing and phylogenomic analysis.</title>
        <authorList>
            <person name="An X."/>
            <person name="Gao K."/>
            <person name="Chen Z."/>
            <person name="Li J."/>
            <person name="Yang X."/>
            <person name="Yang X."/>
            <person name="Zhou J."/>
            <person name="Guo T."/>
            <person name="Zhao T."/>
            <person name="Huang S."/>
            <person name="Miao D."/>
            <person name="Khan W.U."/>
            <person name="Rao P."/>
            <person name="Ye M."/>
            <person name="Lei B."/>
            <person name="Liao W."/>
            <person name="Wang J."/>
            <person name="Ji L."/>
            <person name="Li Y."/>
            <person name="Guo B."/>
            <person name="Mustafa N.S."/>
            <person name="Li S."/>
            <person name="Yun Q."/>
            <person name="Keller S.R."/>
            <person name="Mao J."/>
            <person name="Zhang R."/>
            <person name="Strauss S.H."/>
        </authorList>
    </citation>
    <scope>NUCLEOTIDE SEQUENCE</scope>
    <source>
        <strain evidence="7">GM15</strain>
        <tissue evidence="7">Leaf</tissue>
    </source>
</reference>
<evidence type="ECO:0000256" key="3">
    <source>
        <dbReference type="ARBA" id="ARBA00023136"/>
    </source>
</evidence>
<dbReference type="InterPro" id="IPR030184">
    <property type="entry name" value="WAT1-related"/>
</dbReference>
<keyword evidence="2 5" id="KW-1133">Transmembrane helix</keyword>
<comment type="caution">
    <text evidence="7">The sequence shown here is derived from an EMBL/GenBank/DDBJ whole genome shotgun (WGS) entry which is preliminary data.</text>
</comment>
<feature type="compositionally biased region" description="Low complexity" evidence="4">
    <location>
        <begin position="49"/>
        <end position="78"/>
    </location>
</feature>
<evidence type="ECO:0000256" key="4">
    <source>
        <dbReference type="SAM" id="MobiDB-lite"/>
    </source>
</evidence>
<feature type="region of interest" description="Disordered" evidence="4">
    <location>
        <begin position="305"/>
        <end position="337"/>
    </location>
</feature>
<dbReference type="GO" id="GO:0016020">
    <property type="term" value="C:membrane"/>
    <property type="evidence" value="ECO:0007669"/>
    <property type="project" value="InterPro"/>
</dbReference>
<keyword evidence="3 5" id="KW-0472">Membrane</keyword>
<feature type="transmembrane region" description="Helical" evidence="5">
    <location>
        <begin position="437"/>
        <end position="465"/>
    </location>
</feature>
<evidence type="ECO:0000313" key="7">
    <source>
        <dbReference type="EMBL" id="KAG6791276.1"/>
    </source>
</evidence>
<keyword evidence="8" id="KW-1185">Reference proteome</keyword>
<feature type="transmembrane region" description="Helical" evidence="5">
    <location>
        <begin position="393"/>
        <end position="416"/>
    </location>
</feature>
<evidence type="ECO:0000256" key="2">
    <source>
        <dbReference type="ARBA" id="ARBA00022989"/>
    </source>
</evidence>
<dbReference type="PANTHER" id="PTHR31218">
    <property type="entry name" value="WAT1-RELATED PROTEIN"/>
    <property type="match status" value="1"/>
</dbReference>
<proteinExistence type="predicted"/>
<dbReference type="AlphaFoldDB" id="A0A8X8AQT6"/>
<dbReference type="Proteomes" id="UP000886885">
    <property type="component" value="Chromosome 1A"/>
</dbReference>
<keyword evidence="1 5" id="KW-0812">Transmembrane</keyword>
<organism evidence="7 8">
    <name type="scientific">Populus tomentosa</name>
    <name type="common">Chinese white poplar</name>
    <dbReference type="NCBI Taxonomy" id="118781"/>
    <lineage>
        <taxon>Eukaryota</taxon>
        <taxon>Viridiplantae</taxon>
        <taxon>Streptophyta</taxon>
        <taxon>Embryophyta</taxon>
        <taxon>Tracheophyta</taxon>
        <taxon>Spermatophyta</taxon>
        <taxon>Magnoliopsida</taxon>
        <taxon>eudicotyledons</taxon>
        <taxon>Gunneridae</taxon>
        <taxon>Pentapetalae</taxon>
        <taxon>rosids</taxon>
        <taxon>fabids</taxon>
        <taxon>Malpighiales</taxon>
        <taxon>Salicaceae</taxon>
        <taxon>Saliceae</taxon>
        <taxon>Populus</taxon>
    </lineage>
</organism>
<feature type="signal peptide" evidence="6">
    <location>
        <begin position="1"/>
        <end position="15"/>
    </location>
</feature>
<name>A0A8X8AQT6_POPTO</name>
<feature type="chain" id="PRO_5036447206" description="WAT1-related protein" evidence="6">
    <location>
        <begin position="16"/>
        <end position="533"/>
    </location>
</feature>
<sequence length="533" mass="57370">MVLFLDLLLIVPLLARPIDLSKKLTAASSPTGTKQYSTTEMHPHESKYAPPSSTTAAAAAADMTSSTTTTVPTTPAASASNQQFKATAHECAWGDTVGPIAEMNGVALSCRRRTLIESSVLAASTRFSLVKGEGIARRSVFAAAACFENVHSSSSFAEINALLFELMGKVSRRSAGENESIDWKKASRNSLQRIFRQVMGKKLGSMDILASTTFSTYKAYQEVLGVKVLEPAKNPPINTHGSFNLELASLLMVEASGSGQCGEDLLETMNLEEKLLRRRWGQFMEAKRRAGSPVKTALLRRVAKESAVDGEENEGCPGSVEASLWDGSGEEESDGQWPEKRDLSIMLKKGYIFESLAGLGQTTLAVAVQIGYAAVIFFSSMVQKSGMSTDITVAYRLMFAAAITVTLALIFERLAITDRVALRSRGPMAQILLGESISLSSVTFGMALINLIPATTFALAIAFRLDSLRMWTVSGRAKLFGIVLGLSGGMLFTFYRGRGVQKASMSILLCGYYIYNGGNPGRHLCPVPPSYGP</sequence>
<protein>
    <recommendedName>
        <fullName evidence="9">WAT1-related protein</fullName>
    </recommendedName>
</protein>
<dbReference type="EMBL" id="JAAWWB010000001">
    <property type="protein sequence ID" value="KAG6791276.1"/>
    <property type="molecule type" value="Genomic_DNA"/>
</dbReference>